<organism evidence="1">
    <name type="scientific">Satyrvirus sp</name>
    <dbReference type="NCBI Taxonomy" id="2487771"/>
    <lineage>
        <taxon>Viruses</taxon>
        <taxon>Varidnaviria</taxon>
        <taxon>Bamfordvirae</taxon>
        <taxon>Nucleocytoviricota</taxon>
        <taxon>Megaviricetes</taxon>
        <taxon>Imitervirales</taxon>
        <taxon>Mimiviridae</taxon>
        <taxon>Megamimivirinae</taxon>
    </lineage>
</organism>
<reference evidence="1" key="1">
    <citation type="submission" date="2018-10" db="EMBL/GenBank/DDBJ databases">
        <title>Hidden diversity of soil giant viruses.</title>
        <authorList>
            <person name="Schulz F."/>
            <person name="Alteio L."/>
            <person name="Goudeau D."/>
            <person name="Ryan E.M."/>
            <person name="Malmstrom R.R."/>
            <person name="Blanchard J."/>
            <person name="Woyke T."/>
        </authorList>
    </citation>
    <scope>NUCLEOTIDE SEQUENCE</scope>
    <source>
        <strain evidence="1">SAV1</strain>
    </source>
</reference>
<accession>A0A3G5ADG6</accession>
<protein>
    <submittedName>
        <fullName evidence="1">Uncharacterized protein</fullName>
    </submittedName>
</protein>
<gene>
    <name evidence="1" type="ORF">Satyrvirus5_33</name>
</gene>
<sequence length="166" mass="18911">DALNALIQGGPNSVFHAPSNVYCQMSLDNSKLDQILLDNVNLEQLKEFYRQMPDKIQSVCEKENDIGTNINTLISTLSAYDLAFPSHPKNVKHIHQLDKEDIMLRVYYFVNVNTELNTIICITSKYSLYEPVIQMGDYNATDIDVLCNNFFFLKKVTDHASNCVIV</sequence>
<feature type="non-terminal residue" evidence="1">
    <location>
        <position position="1"/>
    </location>
</feature>
<dbReference type="EMBL" id="MK072441">
    <property type="protein sequence ID" value="AYV85168.1"/>
    <property type="molecule type" value="Genomic_DNA"/>
</dbReference>
<proteinExistence type="predicted"/>
<evidence type="ECO:0000313" key="1">
    <source>
        <dbReference type="EMBL" id="AYV85168.1"/>
    </source>
</evidence>
<name>A0A3G5ADG6_9VIRU</name>